<name>A0A975IXW6_9CAUL</name>
<gene>
    <name evidence="2" type="ORF">KCG34_08270</name>
</gene>
<evidence type="ECO:0000313" key="2">
    <source>
        <dbReference type="EMBL" id="QUD89851.1"/>
    </source>
</evidence>
<dbReference type="Gene3D" id="3.30.460.10">
    <property type="entry name" value="Beta Polymerase, domain 2"/>
    <property type="match status" value="1"/>
</dbReference>
<reference evidence="2" key="1">
    <citation type="submission" date="2021-04" db="EMBL/GenBank/DDBJ databases">
        <title>The complete genome sequence of Caulobacter sp. S6.</title>
        <authorList>
            <person name="Tang Y."/>
            <person name="Ouyang W."/>
            <person name="Liu Q."/>
            <person name="Huang B."/>
            <person name="Guo Z."/>
            <person name="Lei P."/>
        </authorList>
    </citation>
    <scope>NUCLEOTIDE SEQUENCE</scope>
    <source>
        <strain evidence="2">S6</strain>
    </source>
</reference>
<sequence length="292" mass="32572">MSTSSRFTKFLENIQLTDVQVSNGKASREAVVGTLNSTYYGSTSNTNNSVYVGSWAKFTRIRPPRDVDVLYDLPKAVYDRFQLRTGNRQSQLLQEVKAVLLAAYPNTLIRGDGPIVIVPFATFSVEVIPSFKLTDGKSWVCLTEGGGRYKTADYAAEASYIADSDTATNGKTRHLVRMMKRWQAECSVPIKSFHIELTSALFLANWVHKGESRSYYDCMVRDYLAYLVSRANGHVYAPGTGEQMALGEAWLSRAKTALDRATKACTHELTPAPAWACEEWRKIFGADYPSND</sequence>
<dbReference type="SUPFAM" id="SSF81301">
    <property type="entry name" value="Nucleotidyltransferase"/>
    <property type="match status" value="1"/>
</dbReference>
<keyword evidence="3" id="KW-1185">Reference proteome</keyword>
<accession>A0A975IXW6</accession>
<dbReference type="KEGG" id="caul:KCG34_08270"/>
<dbReference type="Pfam" id="PF18144">
    <property type="entry name" value="SMODS"/>
    <property type="match status" value="1"/>
</dbReference>
<dbReference type="Proteomes" id="UP000676409">
    <property type="component" value="Chromosome"/>
</dbReference>
<evidence type="ECO:0000256" key="1">
    <source>
        <dbReference type="ARBA" id="ARBA00023118"/>
    </source>
</evidence>
<dbReference type="GO" id="GO:0016779">
    <property type="term" value="F:nucleotidyltransferase activity"/>
    <property type="evidence" value="ECO:0007669"/>
    <property type="project" value="InterPro"/>
</dbReference>
<dbReference type="RefSeq" id="WP_211939903.1">
    <property type="nucleotide sequence ID" value="NZ_CP073078.1"/>
</dbReference>
<organism evidence="2 3">
    <name type="scientific">Phenylobacterium montanum</name>
    <dbReference type="NCBI Taxonomy" id="2823693"/>
    <lineage>
        <taxon>Bacteria</taxon>
        <taxon>Pseudomonadati</taxon>
        <taxon>Pseudomonadota</taxon>
        <taxon>Alphaproteobacteria</taxon>
        <taxon>Caulobacterales</taxon>
        <taxon>Caulobacteraceae</taxon>
        <taxon>Phenylobacterium</taxon>
    </lineage>
</organism>
<protein>
    <recommendedName>
        <fullName evidence="4">Nucleotidyltransferase</fullName>
    </recommendedName>
</protein>
<dbReference type="AlphaFoldDB" id="A0A975IXW6"/>
<dbReference type="EMBL" id="CP073078">
    <property type="protein sequence ID" value="QUD89851.1"/>
    <property type="molecule type" value="Genomic_DNA"/>
</dbReference>
<dbReference type="CDD" id="cd05400">
    <property type="entry name" value="NT_2-5OAS_ClassI-CCAase"/>
    <property type="match status" value="1"/>
</dbReference>
<dbReference type="GO" id="GO:0051607">
    <property type="term" value="P:defense response to virus"/>
    <property type="evidence" value="ECO:0007669"/>
    <property type="project" value="UniProtKB-KW"/>
</dbReference>
<evidence type="ECO:0000313" key="3">
    <source>
        <dbReference type="Proteomes" id="UP000676409"/>
    </source>
</evidence>
<dbReference type="InterPro" id="IPR006116">
    <property type="entry name" value="NT_2-5OAS_ClassI-CCAase"/>
</dbReference>
<keyword evidence="1" id="KW-0051">Antiviral defense</keyword>
<evidence type="ECO:0008006" key="4">
    <source>
        <dbReference type="Google" id="ProtNLM"/>
    </source>
</evidence>
<proteinExistence type="predicted"/>
<dbReference type="InterPro" id="IPR043519">
    <property type="entry name" value="NT_sf"/>
</dbReference>